<reference evidence="2 3" key="1">
    <citation type="submission" date="2018-11" db="EMBL/GenBank/DDBJ databases">
        <title>Proposal to divide the Flavobacteriaceae and reorganize its genera based on Amino Acid Identity values calculated from whole genome sequences.</title>
        <authorList>
            <person name="Nicholson A.C."/>
            <person name="Gulvik C.A."/>
            <person name="Whitney A.M."/>
            <person name="Humrighouse B.W."/>
            <person name="Bell M."/>
            <person name="Holmes B."/>
            <person name="Steigerwalt A."/>
            <person name="Villarma A."/>
            <person name="Sheth M."/>
            <person name="Batra D."/>
            <person name="Pryor J."/>
            <person name="Bernardet J.-F."/>
            <person name="Hugo C."/>
            <person name="Kampfer P."/>
            <person name="Newman J."/>
            <person name="Mcquiston J.R."/>
        </authorList>
    </citation>
    <scope>NUCLEOTIDE SEQUENCE [LARGE SCALE GENOMIC DNA]</scope>
    <source>
        <strain evidence="2 3">G0211</strain>
    </source>
</reference>
<gene>
    <name evidence="2" type="ORF">EG340_07455</name>
</gene>
<name>A0A3G6N068_9FLAO</name>
<proteinExistence type="predicted"/>
<evidence type="ECO:0000313" key="2">
    <source>
        <dbReference type="EMBL" id="AZA60887.1"/>
    </source>
</evidence>
<dbReference type="EMBL" id="CP033928">
    <property type="protein sequence ID" value="AZA60887.1"/>
    <property type="molecule type" value="Genomic_DNA"/>
</dbReference>
<organism evidence="2 3">
    <name type="scientific">Chryseobacterium indoltheticum</name>
    <dbReference type="NCBI Taxonomy" id="254"/>
    <lineage>
        <taxon>Bacteria</taxon>
        <taxon>Pseudomonadati</taxon>
        <taxon>Bacteroidota</taxon>
        <taxon>Flavobacteriia</taxon>
        <taxon>Flavobacteriales</taxon>
        <taxon>Weeksellaceae</taxon>
        <taxon>Chryseobacterium group</taxon>
        <taxon>Chryseobacterium</taxon>
    </lineage>
</organism>
<feature type="domain" description="DUF6705" evidence="1">
    <location>
        <begin position="15"/>
        <end position="199"/>
    </location>
</feature>
<dbReference type="Proteomes" id="UP000269076">
    <property type="component" value="Chromosome"/>
</dbReference>
<dbReference type="AlphaFoldDB" id="A0A3G6N068"/>
<dbReference type="InterPro" id="IPR046551">
    <property type="entry name" value="DUF6705"/>
</dbReference>
<evidence type="ECO:0000259" key="1">
    <source>
        <dbReference type="Pfam" id="PF20448"/>
    </source>
</evidence>
<dbReference type="Pfam" id="PF20448">
    <property type="entry name" value="DUF6705"/>
    <property type="match status" value="1"/>
</dbReference>
<accession>A0A3G6N068</accession>
<protein>
    <recommendedName>
        <fullName evidence="1">DUF6705 domain-containing protein</fullName>
    </recommendedName>
</protein>
<sequence length="199" mass="22542">MTKWLVPHATKFKTMKNLKKYILIALAVLFTNLSFAQKNLNPIQEIPCSNYTPKPQFDKFTGHWKWTSGNDSFEMVLKKEKTFNILVSDHSCVDYIIGFHQYVKNGIIIESSLQHQNTNFGQNLLSIFGVGVSPDEILSAGVDILSNGNYVKMELEYIDVNHVKIKSLNTYPGTKLHLPGQTIPSSEITLPQDIILTKQ</sequence>
<evidence type="ECO:0000313" key="3">
    <source>
        <dbReference type="Proteomes" id="UP000269076"/>
    </source>
</evidence>